<name>A0AAE0U017_9PEZI</name>
<feature type="compositionally biased region" description="Low complexity" evidence="1">
    <location>
        <begin position="207"/>
        <end position="216"/>
    </location>
</feature>
<feature type="region of interest" description="Disordered" evidence="1">
    <location>
        <begin position="132"/>
        <end position="216"/>
    </location>
</feature>
<evidence type="ECO:0000256" key="1">
    <source>
        <dbReference type="SAM" id="MobiDB-lite"/>
    </source>
</evidence>
<accession>A0AAE0U017</accession>
<proteinExistence type="predicted"/>
<feature type="compositionally biased region" description="Basic and acidic residues" evidence="1">
    <location>
        <begin position="408"/>
        <end position="424"/>
    </location>
</feature>
<reference evidence="2" key="2">
    <citation type="submission" date="2023-06" db="EMBL/GenBank/DDBJ databases">
        <authorList>
            <consortium name="Lawrence Berkeley National Laboratory"/>
            <person name="Haridas S."/>
            <person name="Hensen N."/>
            <person name="Bonometti L."/>
            <person name="Westerberg I."/>
            <person name="Brannstrom I.O."/>
            <person name="Guillou S."/>
            <person name="Cros-Aarteil S."/>
            <person name="Calhoun S."/>
            <person name="Kuo A."/>
            <person name="Mondo S."/>
            <person name="Pangilinan J."/>
            <person name="Riley R."/>
            <person name="LaButti K."/>
            <person name="Andreopoulos B."/>
            <person name="Lipzen A."/>
            <person name="Chen C."/>
            <person name="Yanf M."/>
            <person name="Daum C."/>
            <person name="Ng V."/>
            <person name="Clum A."/>
            <person name="Steindorff A."/>
            <person name="Ohm R."/>
            <person name="Martin F."/>
            <person name="Silar P."/>
            <person name="Natvig D."/>
            <person name="Lalanne C."/>
            <person name="Gautier V."/>
            <person name="Ament-velasquez S.L."/>
            <person name="Kruys A."/>
            <person name="Hutchinson M.I."/>
            <person name="Powell A.J."/>
            <person name="Barry K."/>
            <person name="Miller A.N."/>
            <person name="Grigoriev I.V."/>
            <person name="Debuchy R."/>
            <person name="Gladieux P."/>
            <person name="Thoren M.H."/>
            <person name="Johannesson H."/>
        </authorList>
    </citation>
    <scope>NUCLEOTIDE SEQUENCE</scope>
    <source>
        <strain evidence="2">CBS 232.78</strain>
    </source>
</reference>
<feature type="region of interest" description="Disordered" evidence="1">
    <location>
        <begin position="384"/>
        <end position="424"/>
    </location>
</feature>
<organism evidence="2 3">
    <name type="scientific">Podospora didyma</name>
    <dbReference type="NCBI Taxonomy" id="330526"/>
    <lineage>
        <taxon>Eukaryota</taxon>
        <taxon>Fungi</taxon>
        <taxon>Dikarya</taxon>
        <taxon>Ascomycota</taxon>
        <taxon>Pezizomycotina</taxon>
        <taxon>Sordariomycetes</taxon>
        <taxon>Sordariomycetidae</taxon>
        <taxon>Sordariales</taxon>
        <taxon>Podosporaceae</taxon>
        <taxon>Podospora</taxon>
    </lineage>
</organism>
<comment type="caution">
    <text evidence="2">The sequence shown here is derived from an EMBL/GenBank/DDBJ whole genome shotgun (WGS) entry which is preliminary data.</text>
</comment>
<evidence type="ECO:0000313" key="2">
    <source>
        <dbReference type="EMBL" id="KAK3385882.1"/>
    </source>
</evidence>
<dbReference type="Proteomes" id="UP001285441">
    <property type="component" value="Unassembled WGS sequence"/>
</dbReference>
<gene>
    <name evidence="2" type="ORF">B0H63DRAFT_473776</name>
</gene>
<protein>
    <submittedName>
        <fullName evidence="2">Uncharacterized protein</fullName>
    </submittedName>
</protein>
<dbReference type="EMBL" id="JAULSW010000004">
    <property type="protein sequence ID" value="KAK3385882.1"/>
    <property type="molecule type" value="Genomic_DNA"/>
</dbReference>
<evidence type="ECO:0000313" key="3">
    <source>
        <dbReference type="Proteomes" id="UP001285441"/>
    </source>
</evidence>
<keyword evidence="3" id="KW-1185">Reference proteome</keyword>
<dbReference type="AlphaFoldDB" id="A0AAE0U017"/>
<reference evidence="2" key="1">
    <citation type="journal article" date="2023" name="Mol. Phylogenet. Evol.">
        <title>Genome-scale phylogeny and comparative genomics of the fungal order Sordariales.</title>
        <authorList>
            <person name="Hensen N."/>
            <person name="Bonometti L."/>
            <person name="Westerberg I."/>
            <person name="Brannstrom I.O."/>
            <person name="Guillou S."/>
            <person name="Cros-Aarteil S."/>
            <person name="Calhoun S."/>
            <person name="Haridas S."/>
            <person name="Kuo A."/>
            <person name="Mondo S."/>
            <person name="Pangilinan J."/>
            <person name="Riley R."/>
            <person name="LaButti K."/>
            <person name="Andreopoulos B."/>
            <person name="Lipzen A."/>
            <person name="Chen C."/>
            <person name="Yan M."/>
            <person name="Daum C."/>
            <person name="Ng V."/>
            <person name="Clum A."/>
            <person name="Steindorff A."/>
            <person name="Ohm R.A."/>
            <person name="Martin F."/>
            <person name="Silar P."/>
            <person name="Natvig D.O."/>
            <person name="Lalanne C."/>
            <person name="Gautier V."/>
            <person name="Ament-Velasquez S.L."/>
            <person name="Kruys A."/>
            <person name="Hutchinson M.I."/>
            <person name="Powell A.J."/>
            <person name="Barry K."/>
            <person name="Miller A.N."/>
            <person name="Grigoriev I.V."/>
            <person name="Debuchy R."/>
            <person name="Gladieux P."/>
            <person name="Hiltunen Thoren M."/>
            <person name="Johannesson H."/>
        </authorList>
    </citation>
    <scope>NUCLEOTIDE SEQUENCE</scope>
    <source>
        <strain evidence="2">CBS 232.78</strain>
    </source>
</reference>
<sequence length="514" mass="57657">MGDKRPVGYESRAPPPAEHIRAVRPEYTYTHHAEQYIARDREIPREHEIRLERERDFRERQVAAERAAILETVRARELMVEVQTLDRDLKWILDPILEDERVRRRVAERLEAIRQDARLKAVTALGLLRALGSLPDDEPSGPLPPPPNAGGSRPRSGEQFLSANMFTGGKGGSSGRRRSGTASGNVSEGDETDMSDLSWTSHERRSGGQSLGPSQGPNFMEWSEFKECILPARGNFVERSHEALLATYEGINVSVEAFGFGIGLEGFLVKVRDWCHRKDLLALWKSCVRKILVPSPRAGLVDDGRGGLELLERQIFDIDKFNDSHGRHLTALTYGEGHYGTITLFEVDMFPPPNHDLPRQLKPVASMELVPKAIIKKMQAKVDSSRKTTLQMRKDGLHWGPRGARRPASKEAHRPDGTRSRGVSKDLRYALAQIPEPDNSDAVAATLPQMLAWLHLRSGVLETLVTSPANVKGRRLQIEWHDGPKWGGHESSKTKITVLSPAESSWAQERVIWR</sequence>